<keyword evidence="2" id="KW-1185">Reference proteome</keyword>
<comment type="caution">
    <text evidence="1">The sequence shown here is derived from an EMBL/GenBank/DDBJ whole genome shotgun (WGS) entry which is preliminary data.</text>
</comment>
<organism evidence="1 2">
    <name type="scientific">Pristionchus mayeri</name>
    <dbReference type="NCBI Taxonomy" id="1317129"/>
    <lineage>
        <taxon>Eukaryota</taxon>
        <taxon>Metazoa</taxon>
        <taxon>Ecdysozoa</taxon>
        <taxon>Nematoda</taxon>
        <taxon>Chromadorea</taxon>
        <taxon>Rhabditida</taxon>
        <taxon>Rhabditina</taxon>
        <taxon>Diplogasteromorpha</taxon>
        <taxon>Diplogasteroidea</taxon>
        <taxon>Neodiplogasteridae</taxon>
        <taxon>Pristionchus</taxon>
    </lineage>
</organism>
<gene>
    <name evidence="1" type="ORF">PMAYCL1PPCAC_13521</name>
</gene>
<protein>
    <submittedName>
        <fullName evidence="1">Uncharacterized protein</fullName>
    </submittedName>
</protein>
<feature type="non-terminal residue" evidence="1">
    <location>
        <position position="1"/>
    </location>
</feature>
<evidence type="ECO:0000313" key="2">
    <source>
        <dbReference type="Proteomes" id="UP001328107"/>
    </source>
</evidence>
<dbReference type="EMBL" id="BTRK01000003">
    <property type="protein sequence ID" value="GMR43326.1"/>
    <property type="molecule type" value="Genomic_DNA"/>
</dbReference>
<evidence type="ECO:0000313" key="1">
    <source>
        <dbReference type="EMBL" id="GMR43326.1"/>
    </source>
</evidence>
<sequence length="108" mass="12655">GVNKHEFSGSLAHVKALLRITETARGLRRMDLRVDARNYYDLTTMEFAFDKPVTIEKSREDHDLPKSFSTQLLFKPDEHIHSVNLTIRIRGRRDDDEAKQETTFKLRL</sequence>
<dbReference type="Proteomes" id="UP001328107">
    <property type="component" value="Unassembled WGS sequence"/>
</dbReference>
<dbReference type="AlphaFoldDB" id="A0AAN5CHB1"/>
<accession>A0AAN5CHB1</accession>
<reference evidence="2" key="1">
    <citation type="submission" date="2022-10" db="EMBL/GenBank/DDBJ databases">
        <title>Genome assembly of Pristionchus species.</title>
        <authorList>
            <person name="Yoshida K."/>
            <person name="Sommer R.J."/>
        </authorList>
    </citation>
    <scope>NUCLEOTIDE SEQUENCE [LARGE SCALE GENOMIC DNA]</scope>
    <source>
        <strain evidence="2">RS5460</strain>
    </source>
</reference>
<name>A0AAN5CHB1_9BILA</name>
<proteinExistence type="predicted"/>